<dbReference type="RefSeq" id="WP_011752467.1">
    <property type="nucleotide sequence ID" value="NC_008698.1"/>
</dbReference>
<accession>A1RYC2</accession>
<dbReference type="EMBL" id="CP000505">
    <property type="protein sequence ID" value="ABL78202.1"/>
    <property type="molecule type" value="Genomic_DNA"/>
</dbReference>
<proteinExistence type="predicted"/>
<dbReference type="KEGG" id="tpe:Tpen_0800"/>
<keyword evidence="2" id="KW-1185">Reference proteome</keyword>
<dbReference type="HOGENOM" id="CLU_1902051_0_0_2"/>
<reference evidence="2" key="1">
    <citation type="journal article" date="2008" name="J. Bacteriol.">
        <title>Genome sequence of Thermofilum pendens reveals an exceptional loss of biosynthetic pathways without genome reduction.</title>
        <authorList>
            <person name="Anderson I."/>
            <person name="Rodriguez J."/>
            <person name="Susanti D."/>
            <person name="Porat I."/>
            <person name="Reich C."/>
            <person name="Ulrich L.E."/>
            <person name="Elkins J.G."/>
            <person name="Mavromatis K."/>
            <person name="Lykidis A."/>
            <person name="Kim E."/>
            <person name="Thompson L.S."/>
            <person name="Nolan M."/>
            <person name="Land M."/>
            <person name="Copeland A."/>
            <person name="Lapidus A."/>
            <person name="Lucas S."/>
            <person name="Detter C."/>
            <person name="Zhulin I.B."/>
            <person name="Olsen G.J."/>
            <person name="Whitman W."/>
            <person name="Mukhopadhyay B."/>
            <person name="Bristow J."/>
            <person name="Kyrpides N."/>
        </authorList>
    </citation>
    <scope>NUCLEOTIDE SEQUENCE [LARGE SCALE GENOMIC DNA]</scope>
    <source>
        <strain evidence="2">DSM 2475 / Hrk 5</strain>
    </source>
</reference>
<protein>
    <submittedName>
        <fullName evidence="1">Uncharacterized protein</fullName>
    </submittedName>
</protein>
<dbReference type="Proteomes" id="UP000000641">
    <property type="component" value="Chromosome"/>
</dbReference>
<organism evidence="1 2">
    <name type="scientific">Thermofilum pendens (strain DSM 2475 / Hrk 5)</name>
    <dbReference type="NCBI Taxonomy" id="368408"/>
    <lineage>
        <taxon>Archaea</taxon>
        <taxon>Thermoproteota</taxon>
        <taxon>Thermoprotei</taxon>
        <taxon>Thermofilales</taxon>
        <taxon>Thermofilaceae</taxon>
        <taxon>Thermofilum</taxon>
    </lineage>
</organism>
<dbReference type="eggNOG" id="arCOG04105">
    <property type="taxonomic scope" value="Archaea"/>
</dbReference>
<dbReference type="GeneID" id="4601261"/>
<name>A1RYC2_THEPD</name>
<dbReference type="EnsemblBacteria" id="ABL78202">
    <property type="protein sequence ID" value="ABL78202"/>
    <property type="gene ID" value="Tpen_0800"/>
</dbReference>
<gene>
    <name evidence="1" type="ordered locus">Tpen_0800</name>
</gene>
<dbReference type="AlphaFoldDB" id="A1RYC2"/>
<evidence type="ECO:0000313" key="2">
    <source>
        <dbReference type="Proteomes" id="UP000000641"/>
    </source>
</evidence>
<evidence type="ECO:0000313" key="1">
    <source>
        <dbReference type="EMBL" id="ABL78202.1"/>
    </source>
</evidence>
<dbReference type="OrthoDB" id="31320at2157"/>
<sequence length="130" mass="14436">MSSKLDARERKLLYLLQVYGRPISRKALHRLVRIVQEKYGVDMGFSFSQDAAFSKELDAVLQKLAEEDYVKVLYAAGGRFLTLYKPLYALGKRGAAALSKKELAKTDAEKLEKAVAEVLGRGQGVEAPSQ</sequence>